<accession>A0A248THH7</accession>
<name>A0A248THH7_9BACI</name>
<keyword evidence="2" id="KW-1185">Reference proteome</keyword>
<dbReference type="EMBL" id="CP022983">
    <property type="protein sequence ID" value="ASV67579.1"/>
    <property type="molecule type" value="Genomic_DNA"/>
</dbReference>
<proteinExistence type="predicted"/>
<evidence type="ECO:0000313" key="2">
    <source>
        <dbReference type="Proteomes" id="UP000215137"/>
    </source>
</evidence>
<organism evidence="1 2">
    <name type="scientific">Cytobacillus kochii</name>
    <dbReference type="NCBI Taxonomy" id="859143"/>
    <lineage>
        <taxon>Bacteria</taxon>
        <taxon>Bacillati</taxon>
        <taxon>Bacillota</taxon>
        <taxon>Bacilli</taxon>
        <taxon>Bacillales</taxon>
        <taxon>Bacillaceae</taxon>
        <taxon>Cytobacillus</taxon>
    </lineage>
</organism>
<protein>
    <submittedName>
        <fullName evidence="1">Uncharacterized protein</fullName>
    </submittedName>
</protein>
<gene>
    <name evidence="1" type="ORF">CKF48_09750</name>
</gene>
<dbReference type="Proteomes" id="UP000215137">
    <property type="component" value="Chromosome"/>
</dbReference>
<dbReference type="AlphaFoldDB" id="A0A248THH7"/>
<evidence type="ECO:0000313" key="1">
    <source>
        <dbReference type="EMBL" id="ASV67579.1"/>
    </source>
</evidence>
<dbReference type="OrthoDB" id="2974035at2"/>
<dbReference type="RefSeq" id="WP_095371153.1">
    <property type="nucleotide sequence ID" value="NZ_CP022983.1"/>
</dbReference>
<reference evidence="1 2" key="1">
    <citation type="submission" date="2017-08" db="EMBL/GenBank/DDBJ databases">
        <title>Complete Genome Sequence of Bacillus kochii Oregon-R-modENCODE STRAIN BDGP4, isolated from Drosophila melanogaster gut.</title>
        <authorList>
            <person name="Wan K.H."/>
            <person name="Yu C."/>
            <person name="Park S."/>
            <person name="Hammonds A.S."/>
            <person name="Booth B.W."/>
            <person name="Celniker S.E."/>
        </authorList>
    </citation>
    <scope>NUCLEOTIDE SEQUENCE [LARGE SCALE GENOMIC DNA]</scope>
    <source>
        <strain evidence="1 2">BDGP4</strain>
    </source>
</reference>
<dbReference type="KEGG" id="bko:CKF48_09750"/>
<sequence length="60" mass="7086">MAKYKVLQPFRDIKTDEVYKKDQEIEMTVKRADEAAENLKNHKGEFLERIDNKEGDEGDK</sequence>